<comment type="caution">
    <text evidence="1">The sequence shown here is derived from an EMBL/GenBank/DDBJ whole genome shotgun (WGS) entry which is preliminary data.</text>
</comment>
<dbReference type="OrthoDB" id="284135at2"/>
<name>A0A437GYP9_9SPHN</name>
<dbReference type="AlphaFoldDB" id="A0A437GYP9"/>
<keyword evidence="2" id="KW-1185">Reference proteome</keyword>
<evidence type="ECO:0000313" key="2">
    <source>
        <dbReference type="Proteomes" id="UP000283003"/>
    </source>
</evidence>
<accession>A0A437GYP9</accession>
<dbReference type="InterPro" id="IPR021322">
    <property type="entry name" value="DUF2924"/>
</dbReference>
<reference evidence="1 2" key="1">
    <citation type="submission" date="2018-12" db="EMBL/GenBank/DDBJ databases">
        <title>Croceicoccus ponticola sp. nov., a lipolytic bacterium isolated from seawater.</title>
        <authorList>
            <person name="Yoon J.-H."/>
        </authorList>
    </citation>
    <scope>NUCLEOTIDE SEQUENCE [LARGE SCALE GENOMIC DNA]</scope>
    <source>
        <strain evidence="1 2">GM-16</strain>
    </source>
</reference>
<organism evidence="1 2">
    <name type="scientific">Croceicoccus ponticola</name>
    <dbReference type="NCBI Taxonomy" id="2217664"/>
    <lineage>
        <taxon>Bacteria</taxon>
        <taxon>Pseudomonadati</taxon>
        <taxon>Pseudomonadota</taxon>
        <taxon>Alphaproteobacteria</taxon>
        <taxon>Sphingomonadales</taxon>
        <taxon>Erythrobacteraceae</taxon>
        <taxon>Croceicoccus</taxon>
    </lineage>
</organism>
<dbReference type="EMBL" id="RXOL01000004">
    <property type="protein sequence ID" value="RVQ66606.1"/>
    <property type="molecule type" value="Genomic_DNA"/>
</dbReference>
<protein>
    <submittedName>
        <fullName evidence="1">DUF2924 domain-containing protein</fullName>
    </submittedName>
</protein>
<proteinExistence type="predicted"/>
<sequence length="136" mass="14911">MSARERKAEWRRVFETPAPPAYSSDMLARALAYRLQEKASGSLSKADLRRIAAIGSSRESAASPSPSLRPGTWLSRTWHGESHLVIVLENGFEYRDERYSSLSAVAKKITGAAWSGPRFFGLSSPRLSKLGITANG</sequence>
<dbReference type="Proteomes" id="UP000283003">
    <property type="component" value="Unassembled WGS sequence"/>
</dbReference>
<dbReference type="Pfam" id="PF11149">
    <property type="entry name" value="DUF2924"/>
    <property type="match status" value="1"/>
</dbReference>
<gene>
    <name evidence="1" type="ORF">EKN06_10265</name>
</gene>
<evidence type="ECO:0000313" key="1">
    <source>
        <dbReference type="EMBL" id="RVQ66606.1"/>
    </source>
</evidence>